<comment type="caution">
    <text evidence="1">The sequence shown here is derived from an EMBL/GenBank/DDBJ whole genome shotgun (WGS) entry which is preliminary data.</text>
</comment>
<keyword evidence="2" id="KW-1185">Reference proteome</keyword>
<evidence type="ECO:0000313" key="1">
    <source>
        <dbReference type="EMBL" id="KAH3812219.1"/>
    </source>
</evidence>
<dbReference type="Proteomes" id="UP000828390">
    <property type="component" value="Unassembled WGS sequence"/>
</dbReference>
<evidence type="ECO:0000313" key="2">
    <source>
        <dbReference type="Proteomes" id="UP000828390"/>
    </source>
</evidence>
<proteinExistence type="predicted"/>
<gene>
    <name evidence="1" type="ORF">DPMN_140643</name>
</gene>
<name>A0A9D4GAT9_DREPO</name>
<dbReference type="EMBL" id="JAIWYP010000006">
    <property type="protein sequence ID" value="KAH3812219.1"/>
    <property type="molecule type" value="Genomic_DNA"/>
</dbReference>
<feature type="non-terminal residue" evidence="1">
    <location>
        <position position="54"/>
    </location>
</feature>
<sequence length="54" mass="6419">VHTREYRSEQRYWAVGVREYATWVLQLTKKEVYSPSLHAFIMTTLGLAGDIRKY</sequence>
<reference evidence="1" key="2">
    <citation type="submission" date="2020-11" db="EMBL/GenBank/DDBJ databases">
        <authorList>
            <person name="McCartney M.A."/>
            <person name="Auch B."/>
            <person name="Kono T."/>
            <person name="Mallez S."/>
            <person name="Becker A."/>
            <person name="Gohl D.M."/>
            <person name="Silverstein K.A.T."/>
            <person name="Koren S."/>
            <person name="Bechman K.B."/>
            <person name="Herman A."/>
            <person name="Abrahante J.E."/>
            <person name="Garbe J."/>
        </authorList>
    </citation>
    <scope>NUCLEOTIDE SEQUENCE</scope>
    <source>
        <strain evidence="1">Duluth1</strain>
        <tissue evidence="1">Whole animal</tissue>
    </source>
</reference>
<protein>
    <submittedName>
        <fullName evidence="1">Uncharacterized protein</fullName>
    </submittedName>
</protein>
<accession>A0A9D4GAT9</accession>
<reference evidence="1" key="1">
    <citation type="journal article" date="2019" name="bioRxiv">
        <title>The Genome of the Zebra Mussel, Dreissena polymorpha: A Resource for Invasive Species Research.</title>
        <authorList>
            <person name="McCartney M.A."/>
            <person name="Auch B."/>
            <person name="Kono T."/>
            <person name="Mallez S."/>
            <person name="Zhang Y."/>
            <person name="Obille A."/>
            <person name="Becker A."/>
            <person name="Abrahante J.E."/>
            <person name="Garbe J."/>
            <person name="Badalamenti J.P."/>
            <person name="Herman A."/>
            <person name="Mangelson H."/>
            <person name="Liachko I."/>
            <person name="Sullivan S."/>
            <person name="Sone E.D."/>
            <person name="Koren S."/>
            <person name="Silverstein K.A.T."/>
            <person name="Beckman K.B."/>
            <person name="Gohl D.M."/>
        </authorList>
    </citation>
    <scope>NUCLEOTIDE SEQUENCE</scope>
    <source>
        <strain evidence="1">Duluth1</strain>
        <tissue evidence="1">Whole animal</tissue>
    </source>
</reference>
<dbReference type="AlphaFoldDB" id="A0A9D4GAT9"/>
<organism evidence="1 2">
    <name type="scientific">Dreissena polymorpha</name>
    <name type="common">Zebra mussel</name>
    <name type="synonym">Mytilus polymorpha</name>
    <dbReference type="NCBI Taxonomy" id="45954"/>
    <lineage>
        <taxon>Eukaryota</taxon>
        <taxon>Metazoa</taxon>
        <taxon>Spiralia</taxon>
        <taxon>Lophotrochozoa</taxon>
        <taxon>Mollusca</taxon>
        <taxon>Bivalvia</taxon>
        <taxon>Autobranchia</taxon>
        <taxon>Heteroconchia</taxon>
        <taxon>Euheterodonta</taxon>
        <taxon>Imparidentia</taxon>
        <taxon>Neoheterodontei</taxon>
        <taxon>Myida</taxon>
        <taxon>Dreissenoidea</taxon>
        <taxon>Dreissenidae</taxon>
        <taxon>Dreissena</taxon>
    </lineage>
</organism>